<proteinExistence type="predicted"/>
<dbReference type="EMBL" id="RZJP01000001">
    <property type="protein sequence ID" value="KAA8817619.1"/>
    <property type="molecule type" value="Genomic_DNA"/>
</dbReference>
<dbReference type="RefSeq" id="WP_150393769.1">
    <property type="nucleotide sequence ID" value="NZ_RZJP01000001.1"/>
</dbReference>
<reference evidence="1 2" key="1">
    <citation type="journal article" date="2019" name="Syst. Appl. Microbiol.">
        <title>Characterization of Bifidobacterium species in feaces of the Egyptian fruit bat: Description of B. vespertilionis sp. nov. and B. rousetti sp. nov.</title>
        <authorList>
            <person name="Modesto M."/>
            <person name="Satti M."/>
            <person name="Watanabe K."/>
            <person name="Puglisi E."/>
            <person name="Morelli L."/>
            <person name="Huang C.-H."/>
            <person name="Liou J.-S."/>
            <person name="Miyashita M."/>
            <person name="Tamura T."/>
            <person name="Saito S."/>
            <person name="Mori K."/>
            <person name="Huang L."/>
            <person name="Sciavilla P."/>
            <person name="Sandri C."/>
            <person name="Spiezio C."/>
            <person name="Vitali F."/>
            <person name="Cavalieri D."/>
            <person name="Perpetuini G."/>
            <person name="Tofalo R."/>
            <person name="Bonetti A."/>
            <person name="Arita M."/>
            <person name="Mattarelli P."/>
        </authorList>
    </citation>
    <scope>NUCLEOTIDE SEQUENCE [LARGE SCALE GENOMIC DNA]</scope>
    <source>
        <strain evidence="1 2">RST27</strain>
    </source>
</reference>
<gene>
    <name evidence="1" type="ORF">EMB92_03490</name>
</gene>
<evidence type="ECO:0000313" key="1">
    <source>
        <dbReference type="EMBL" id="KAA8817619.1"/>
    </source>
</evidence>
<name>A0A5M9ZF84_9BIFI</name>
<accession>A0A5M9ZF84</accession>
<evidence type="ECO:0000313" key="2">
    <source>
        <dbReference type="Proteomes" id="UP000326060"/>
    </source>
</evidence>
<dbReference type="Proteomes" id="UP000326060">
    <property type="component" value="Unassembled WGS sequence"/>
</dbReference>
<protein>
    <submittedName>
        <fullName evidence="1">Uncharacterized protein</fullName>
    </submittedName>
</protein>
<dbReference type="AlphaFoldDB" id="A0A5M9ZF84"/>
<comment type="caution">
    <text evidence="1">The sequence shown here is derived from an EMBL/GenBank/DDBJ whole genome shotgun (WGS) entry which is preliminary data.</text>
</comment>
<organism evidence="1 2">
    <name type="scientific">Bifidobacterium callitrichos</name>
    <dbReference type="NCBI Taxonomy" id="762209"/>
    <lineage>
        <taxon>Bacteria</taxon>
        <taxon>Bacillati</taxon>
        <taxon>Actinomycetota</taxon>
        <taxon>Actinomycetes</taxon>
        <taxon>Bifidobacteriales</taxon>
        <taxon>Bifidobacteriaceae</taxon>
        <taxon>Bifidobacterium</taxon>
    </lineage>
</organism>
<sequence length="321" mass="35589">MLQLPSNRHHRISNVSQINDLIRYIYDESRERPILVLTVATGRREPDIDTMALSETLGHVIDVVLISDDKLAEMLTRGFMESGHADLAVYQGAARLYPVISTRSASLSSVTAPLFFVDTPQHRDKLFDALSQLLPDVRSALEIRGKLNALHEHGGVRRLAFLSELRSKFSPTLVTTPAEARELATFLLSSGRCQPMMIISHTRHDQKPFVDVELLSGLLHGIAYVVEIVTPAASSEFRIHVAPTAAVYGEAGRVYPTGTLWNDAGTRLRLFIPNDHISRMLLTNLMAAEALSLRADDIRSSDSWSDQWNERWGGAIAKASA</sequence>